<feature type="domain" description="NADH:ubiquinone oxidoreductase 30kDa subunit" evidence="6">
    <location>
        <begin position="32"/>
        <end position="148"/>
    </location>
</feature>
<evidence type="ECO:0000256" key="2">
    <source>
        <dbReference type="ARBA" id="ARBA00022448"/>
    </source>
</evidence>
<organism evidence="7 8">
    <name type="scientific">Thermotomaculum hydrothermale</name>
    <dbReference type="NCBI Taxonomy" id="981385"/>
    <lineage>
        <taxon>Bacteria</taxon>
        <taxon>Pseudomonadati</taxon>
        <taxon>Acidobacteriota</taxon>
        <taxon>Holophagae</taxon>
        <taxon>Thermotomaculales</taxon>
        <taxon>Thermotomaculaceae</taxon>
        <taxon>Thermotomaculum</taxon>
    </lineage>
</organism>
<protein>
    <recommendedName>
        <fullName evidence="3">NADH-quinone oxidoreductase subunit C</fullName>
        <ecNumber evidence="3">7.1.1.-</ecNumber>
    </recommendedName>
    <alternativeName>
        <fullName evidence="3">NADH dehydrogenase I subunit C</fullName>
    </alternativeName>
    <alternativeName>
        <fullName evidence="3">NDH-1 subunit C</fullName>
    </alternativeName>
</protein>
<dbReference type="PANTHER" id="PTHR10884:SF14">
    <property type="entry name" value="NADH DEHYDROGENASE [UBIQUINONE] IRON-SULFUR PROTEIN 3, MITOCHONDRIAL"/>
    <property type="match status" value="1"/>
</dbReference>
<dbReference type="GO" id="GO:0005886">
    <property type="term" value="C:plasma membrane"/>
    <property type="evidence" value="ECO:0007669"/>
    <property type="project" value="UniProtKB-SubCell"/>
</dbReference>
<keyword evidence="3" id="KW-0472">Membrane</keyword>
<keyword evidence="3" id="KW-0830">Ubiquinone</keyword>
<proteinExistence type="inferred from homology"/>
<keyword evidence="2 3" id="KW-0813">Transport</keyword>
<evidence type="ECO:0000259" key="6">
    <source>
        <dbReference type="Pfam" id="PF00329"/>
    </source>
</evidence>
<dbReference type="Pfam" id="PF00329">
    <property type="entry name" value="Complex1_30kDa"/>
    <property type="match status" value="1"/>
</dbReference>
<dbReference type="InterPro" id="IPR037232">
    <property type="entry name" value="NADH_quin_OxRdtase_su_C/D-like"/>
</dbReference>
<dbReference type="InterPro" id="IPR001268">
    <property type="entry name" value="NADH_UbQ_OxRdtase_30kDa_su"/>
</dbReference>
<reference evidence="7 8" key="1">
    <citation type="journal article" date="2012" name="Extremophiles">
        <title>Thermotomaculum hydrothermale gen. nov., sp. nov., a novel heterotrophic thermophile within the phylum Acidobacteria from a deep-sea hydrothermal vent chimney in the Southern Okinawa Trough.</title>
        <authorList>
            <person name="Izumi H."/>
            <person name="Nunoura T."/>
            <person name="Miyazaki M."/>
            <person name="Mino S."/>
            <person name="Toki T."/>
            <person name="Takai K."/>
            <person name="Sako Y."/>
            <person name="Sawabe T."/>
            <person name="Nakagawa S."/>
        </authorList>
    </citation>
    <scope>NUCLEOTIDE SEQUENCE [LARGE SCALE GENOMIC DNA]</scope>
    <source>
        <strain evidence="7 8">AC55</strain>
    </source>
</reference>
<name>A0A7R6PP97_9BACT</name>
<dbReference type="NCBIfam" id="TIGR01961">
    <property type="entry name" value="NuoC_fam"/>
    <property type="match status" value="1"/>
</dbReference>
<dbReference type="EC" id="7.1.1.-" evidence="3"/>
<comment type="similarity">
    <text evidence="1 3 4">Belongs to the complex I 30 kDa subunit family.</text>
</comment>
<comment type="catalytic activity">
    <reaction evidence="3 5">
        <text>a quinone + NADH + 5 H(+)(in) = a quinol + NAD(+) + 4 H(+)(out)</text>
        <dbReference type="Rhea" id="RHEA:57888"/>
        <dbReference type="ChEBI" id="CHEBI:15378"/>
        <dbReference type="ChEBI" id="CHEBI:24646"/>
        <dbReference type="ChEBI" id="CHEBI:57540"/>
        <dbReference type="ChEBI" id="CHEBI:57945"/>
        <dbReference type="ChEBI" id="CHEBI:132124"/>
    </reaction>
</comment>
<dbReference type="KEGG" id="thyd:TTHT_1263"/>
<keyword evidence="3 4" id="KW-0520">NAD</keyword>
<comment type="function">
    <text evidence="3">NDH-1 shuttles electrons from NADH, via FMN and iron-sulfur (Fe-S) centers, to quinones in the respiratory chain. The immediate electron acceptor for the enzyme in this species is believed to be ubiquinone. Couples the redox reaction to proton translocation (for every two electrons transferred, four hydrogen ions are translocated across the cytoplasmic membrane), and thus conserves the redox energy in a proton gradient.</text>
</comment>
<dbReference type="PANTHER" id="PTHR10884">
    <property type="entry name" value="NADH DEHYDROGENASE UBIQUINONE IRON-SULFUR PROTEIN 3"/>
    <property type="match status" value="1"/>
</dbReference>
<dbReference type="SUPFAM" id="SSF143243">
    <property type="entry name" value="Nqo5-like"/>
    <property type="match status" value="1"/>
</dbReference>
<dbReference type="PROSITE" id="PS00542">
    <property type="entry name" value="COMPLEX1_30K"/>
    <property type="match status" value="1"/>
</dbReference>
<dbReference type="EMBL" id="AP017470">
    <property type="protein sequence ID" value="BBB32781.1"/>
    <property type="molecule type" value="Genomic_DNA"/>
</dbReference>
<dbReference type="Proteomes" id="UP000595564">
    <property type="component" value="Chromosome"/>
</dbReference>
<comment type="subunit">
    <text evidence="3">NDH-1 is composed of 14 different subunits. Subunits NuoB, C, D, E, F, and G constitute the peripheral sector of the complex.</text>
</comment>
<dbReference type="InterPro" id="IPR010218">
    <property type="entry name" value="NADH_DH_suC"/>
</dbReference>
<evidence type="ECO:0000256" key="1">
    <source>
        <dbReference type="ARBA" id="ARBA00007569"/>
    </source>
</evidence>
<dbReference type="Gene3D" id="3.30.460.80">
    <property type="entry name" value="NADH:ubiquinone oxidoreductase, 30kDa subunit"/>
    <property type="match status" value="1"/>
</dbReference>
<keyword evidence="3 5" id="KW-0874">Quinone</keyword>
<keyword evidence="3 4" id="KW-1278">Translocase</keyword>
<keyword evidence="7" id="KW-0560">Oxidoreductase</keyword>
<dbReference type="GO" id="GO:0050136">
    <property type="term" value="F:NADH dehydrogenase (quinone) (non-electrogenic) activity"/>
    <property type="evidence" value="ECO:0007669"/>
    <property type="project" value="UniProtKB-UniRule"/>
</dbReference>
<evidence type="ECO:0000256" key="4">
    <source>
        <dbReference type="RuleBase" id="RU003456"/>
    </source>
</evidence>
<gene>
    <name evidence="3" type="primary">nuoC</name>
    <name evidence="7" type="ORF">TTHT_1263</name>
</gene>
<evidence type="ECO:0000256" key="3">
    <source>
        <dbReference type="HAMAP-Rule" id="MF_01357"/>
    </source>
</evidence>
<sequence length="154" mass="18426">MKQIMSLLTKYFADSIEFQEGLRGDTFLILKDPSKIVEVLQLLKENGFNMLIDLTAVHYPHREYKFEIIYNMLSMEPLLRLIVKVPMKEDWPEIDSVTSLYKTANWYEREVYDMFGVRFKNHPNLKRILMWEGFKGHPLRKEYPLEGDNLHCHD</sequence>
<dbReference type="RefSeq" id="WP_201327085.1">
    <property type="nucleotide sequence ID" value="NZ_AP017470.1"/>
</dbReference>
<keyword evidence="3" id="KW-1003">Cell membrane</keyword>
<dbReference type="GO" id="GO:0048038">
    <property type="term" value="F:quinone binding"/>
    <property type="evidence" value="ECO:0007669"/>
    <property type="project" value="UniProtKB-KW"/>
</dbReference>
<keyword evidence="8" id="KW-1185">Reference proteome</keyword>
<dbReference type="InterPro" id="IPR020396">
    <property type="entry name" value="NADH_UbQ_OxRdtase_CS"/>
</dbReference>
<comment type="subcellular location">
    <subcellularLocation>
        <location evidence="3">Cell membrane</location>
        <topology evidence="3">Peripheral membrane protein</topology>
        <orientation evidence="3">Cytoplasmic side</orientation>
    </subcellularLocation>
</comment>
<evidence type="ECO:0000313" key="8">
    <source>
        <dbReference type="Proteomes" id="UP000595564"/>
    </source>
</evidence>
<evidence type="ECO:0000256" key="5">
    <source>
        <dbReference type="RuleBase" id="RU003582"/>
    </source>
</evidence>
<dbReference type="HAMAP" id="MF_01357">
    <property type="entry name" value="NDH1_NuoC"/>
    <property type="match status" value="1"/>
</dbReference>
<accession>A0A7R6PP97</accession>
<evidence type="ECO:0000313" key="7">
    <source>
        <dbReference type="EMBL" id="BBB32781.1"/>
    </source>
</evidence>
<dbReference type="AlphaFoldDB" id="A0A7R6PP97"/>
<dbReference type="GO" id="GO:0008137">
    <property type="term" value="F:NADH dehydrogenase (ubiquinone) activity"/>
    <property type="evidence" value="ECO:0007669"/>
    <property type="project" value="InterPro"/>
</dbReference>